<comment type="pathway">
    <text evidence="1">Amino-acid degradation.</text>
</comment>
<evidence type="ECO:0000256" key="1">
    <source>
        <dbReference type="ARBA" id="ARBA00005023"/>
    </source>
</evidence>
<dbReference type="PANTHER" id="PTHR42752">
    <property type="entry name" value="IMIDAZOLONEPROPIONASE"/>
    <property type="match status" value="1"/>
</dbReference>
<accession>A0A5B9D5J5</accession>
<dbReference type="EMBL" id="CP042905">
    <property type="protein sequence ID" value="QEE14201.1"/>
    <property type="molecule type" value="Genomic_DNA"/>
</dbReference>
<evidence type="ECO:0000259" key="9">
    <source>
        <dbReference type="Pfam" id="PF01979"/>
    </source>
</evidence>
<dbReference type="InterPro" id="IPR006680">
    <property type="entry name" value="Amidohydro-rel"/>
</dbReference>
<dbReference type="AlphaFoldDB" id="A0A5B9D5J5"/>
<dbReference type="InterPro" id="IPR005920">
    <property type="entry name" value="HutI"/>
</dbReference>
<dbReference type="Gene3D" id="3.20.20.140">
    <property type="entry name" value="Metal-dependent hydrolases"/>
    <property type="match status" value="1"/>
</dbReference>
<dbReference type="GO" id="GO:0050480">
    <property type="term" value="F:imidazolonepropionase activity"/>
    <property type="evidence" value="ECO:0007669"/>
    <property type="project" value="UniProtKB-UniRule"/>
</dbReference>
<sequence>MVQKTLVGPFKQILTMNNLPDKGPIKDNQLEIIEGGGILIEDEIIAAVYEKKQFDEERKHYKKKSGDKSYFKVEKDAVLVPGFIDSHTHMIYAGSRAKDYARRNAGESYLDIARKGGGILSTVKKTREASFKQLKQLLFERGLTHIKCGITTTEVKSGYGLDLENELKTLRVIKNLKESRSLIPELIPTCLSAHVKPAEFETHEEYLNYILKEILPIIKEEKLSNRVDIFIEEGAFTPEISLKFLETAKKMGFKITVHADQFSTGGSEVAAKVGAISADHLEASGETEFSLLKQGNVIATVLPGASMGLGMHYAPARRMLDAGLCVVIASDWNPGTAPMGDLLIQAAVLGANQKLSIAETLSAITNRAAMALDLNDRGIIKPGYLADFIAFPCSDHEDIFYNQGVLRPNQIWRKGTRII</sequence>
<dbReference type="GO" id="GO:0005737">
    <property type="term" value="C:cytoplasm"/>
    <property type="evidence" value="ECO:0007669"/>
    <property type="project" value="UniProtKB-UniRule"/>
</dbReference>
<evidence type="ECO:0000256" key="6">
    <source>
        <dbReference type="ARBA" id="ARBA00022833"/>
    </source>
</evidence>
<dbReference type="KEGG" id="psyt:DSAG12_00011"/>
<dbReference type="SUPFAM" id="SSF51556">
    <property type="entry name" value="Metallo-dependent hydrolases"/>
    <property type="match status" value="1"/>
</dbReference>
<keyword evidence="11" id="KW-1185">Reference proteome</keyword>
<keyword evidence="7" id="KW-0408">Iron</keyword>
<keyword evidence="5" id="KW-0369">Histidine metabolism</keyword>
<dbReference type="InterPro" id="IPR032466">
    <property type="entry name" value="Metal_Hydrolase"/>
</dbReference>
<dbReference type="PANTHER" id="PTHR42752:SF1">
    <property type="entry name" value="IMIDAZOLONEPROPIONASE-RELATED"/>
    <property type="match status" value="1"/>
</dbReference>
<dbReference type="EC" id="3.5.2.7" evidence="2 8"/>
<dbReference type="SUPFAM" id="SSF51338">
    <property type="entry name" value="Composite domain of metallo-dependent hydrolases"/>
    <property type="match status" value="2"/>
</dbReference>
<dbReference type="InterPro" id="IPR011059">
    <property type="entry name" value="Metal-dep_hydrolase_composite"/>
</dbReference>
<dbReference type="GO" id="GO:0019556">
    <property type="term" value="P:L-histidine catabolic process to glutamate and formamide"/>
    <property type="evidence" value="ECO:0007669"/>
    <property type="project" value="UniProtKB-UniRule"/>
</dbReference>
<dbReference type="GO" id="GO:0046872">
    <property type="term" value="F:metal ion binding"/>
    <property type="evidence" value="ECO:0007669"/>
    <property type="project" value="UniProtKB-KW"/>
</dbReference>
<reference evidence="10 11" key="2">
    <citation type="journal article" date="2024" name="Int. J. Syst. Evol. Microbiol.">
        <title>Promethearchaeum syntrophicum gen. nov., sp. nov., an anaerobic, obligately syntrophic archaeon, the first isolate of the lineage 'Asgard' archaea, and proposal of the new archaeal phylum Promethearchaeota phyl. nov. and kingdom Promethearchaeati regn. nov.</title>
        <authorList>
            <person name="Imachi H."/>
            <person name="Nobu M.K."/>
            <person name="Kato S."/>
            <person name="Takaki Y."/>
            <person name="Miyazaki M."/>
            <person name="Miyata M."/>
            <person name="Ogawara M."/>
            <person name="Saito Y."/>
            <person name="Sakai S."/>
            <person name="Tahara Y.O."/>
            <person name="Takano Y."/>
            <person name="Tasumi E."/>
            <person name="Uematsu K."/>
            <person name="Yoshimura T."/>
            <person name="Itoh T."/>
            <person name="Ohkuma M."/>
            <person name="Takai K."/>
        </authorList>
    </citation>
    <scope>NUCLEOTIDE SEQUENCE [LARGE SCALE GENOMIC DNA]</scope>
    <source>
        <strain evidence="10 11">MK-D1</strain>
    </source>
</reference>
<dbReference type="Pfam" id="PF01979">
    <property type="entry name" value="Amidohydro_1"/>
    <property type="match status" value="1"/>
</dbReference>
<reference evidence="10 11" key="1">
    <citation type="journal article" date="2020" name="Nature">
        <title>Isolation of an archaeon at the prokaryote-eukaryote interface.</title>
        <authorList>
            <person name="Imachi H."/>
            <person name="Nobu M.K."/>
            <person name="Nakahara N."/>
            <person name="Morono Y."/>
            <person name="Ogawara M."/>
            <person name="Takaki Y."/>
            <person name="Takano Y."/>
            <person name="Uematsu K."/>
            <person name="Ikuta T."/>
            <person name="Ito M."/>
            <person name="Matsui Y."/>
            <person name="Miyazaki M."/>
            <person name="Murata K."/>
            <person name="Saito Y."/>
            <person name="Sakai S."/>
            <person name="Song C."/>
            <person name="Tasumi E."/>
            <person name="Yamanaka Y."/>
            <person name="Yamaguchi T."/>
            <person name="Kamagata Y."/>
            <person name="Tamaki H."/>
            <person name="Takai K."/>
        </authorList>
    </citation>
    <scope>NUCLEOTIDE SEQUENCE [LARGE SCALE GENOMIC DNA]</scope>
    <source>
        <strain evidence="10 11">MK-D1</strain>
    </source>
</reference>
<dbReference type="Proteomes" id="UP000321408">
    <property type="component" value="Chromosome"/>
</dbReference>
<evidence type="ECO:0000256" key="7">
    <source>
        <dbReference type="ARBA" id="ARBA00023004"/>
    </source>
</evidence>
<feature type="domain" description="Amidohydrolase-related" evidence="9">
    <location>
        <begin position="78"/>
        <end position="401"/>
    </location>
</feature>
<name>A0A5B9D5J5_9ARCH</name>
<keyword evidence="4 10" id="KW-0378">Hydrolase</keyword>
<keyword evidence="6" id="KW-0862">Zinc</keyword>
<organism evidence="10 11">
    <name type="scientific">Promethearchaeum syntrophicum</name>
    <dbReference type="NCBI Taxonomy" id="2594042"/>
    <lineage>
        <taxon>Archaea</taxon>
        <taxon>Promethearchaeati</taxon>
        <taxon>Promethearchaeota</taxon>
        <taxon>Promethearchaeia</taxon>
        <taxon>Promethearchaeales</taxon>
        <taxon>Promethearchaeaceae</taxon>
        <taxon>Promethearchaeum</taxon>
    </lineage>
</organism>
<protein>
    <recommendedName>
        <fullName evidence="2 8">Imidazolonepropionase</fullName>
        <ecNumber evidence="2 8">3.5.2.7</ecNumber>
    </recommendedName>
</protein>
<evidence type="ECO:0000256" key="4">
    <source>
        <dbReference type="ARBA" id="ARBA00022801"/>
    </source>
</evidence>
<keyword evidence="3" id="KW-0479">Metal-binding</keyword>
<dbReference type="NCBIfam" id="TIGR01224">
    <property type="entry name" value="hutI"/>
    <property type="match status" value="1"/>
</dbReference>
<gene>
    <name evidence="10" type="primary">hutI</name>
    <name evidence="10" type="ORF">DSAG12_00011</name>
</gene>
<evidence type="ECO:0000256" key="8">
    <source>
        <dbReference type="NCBIfam" id="TIGR01224"/>
    </source>
</evidence>
<evidence type="ECO:0000256" key="3">
    <source>
        <dbReference type="ARBA" id="ARBA00022723"/>
    </source>
</evidence>
<proteinExistence type="predicted"/>
<evidence type="ECO:0000256" key="5">
    <source>
        <dbReference type="ARBA" id="ARBA00022808"/>
    </source>
</evidence>
<evidence type="ECO:0000313" key="10">
    <source>
        <dbReference type="EMBL" id="QEE14201.1"/>
    </source>
</evidence>
<evidence type="ECO:0000313" key="11">
    <source>
        <dbReference type="Proteomes" id="UP000321408"/>
    </source>
</evidence>
<dbReference type="Gene3D" id="2.30.40.10">
    <property type="entry name" value="Urease, subunit C, domain 1"/>
    <property type="match status" value="1"/>
</dbReference>
<evidence type="ECO:0000256" key="2">
    <source>
        <dbReference type="ARBA" id="ARBA00012864"/>
    </source>
</evidence>